<organism evidence="1 2">
    <name type="scientific">Paramecium pentaurelia</name>
    <dbReference type="NCBI Taxonomy" id="43138"/>
    <lineage>
        <taxon>Eukaryota</taxon>
        <taxon>Sar</taxon>
        <taxon>Alveolata</taxon>
        <taxon>Ciliophora</taxon>
        <taxon>Intramacronucleata</taxon>
        <taxon>Oligohymenophorea</taxon>
        <taxon>Peniculida</taxon>
        <taxon>Parameciidae</taxon>
        <taxon>Paramecium</taxon>
    </lineage>
</organism>
<evidence type="ECO:0000313" key="2">
    <source>
        <dbReference type="Proteomes" id="UP000689195"/>
    </source>
</evidence>
<keyword evidence="2" id="KW-1185">Reference proteome</keyword>
<sequence length="112" mass="13310">MHSHPDIDSLINIKLNTWKITDRGLSKTLIEEILLFLNSYKIRTTEQDELINHYNYVYTQSLKKFNQFGTILDKIILIKVLLCFKSLEMGNLTPVDVWWVLRKFLNKILIIE</sequence>
<proteinExistence type="predicted"/>
<accession>A0A8S1XV72</accession>
<gene>
    <name evidence="1" type="ORF">PPENT_87.1.T1400166</name>
</gene>
<evidence type="ECO:0000313" key="1">
    <source>
        <dbReference type="EMBL" id="CAD8205466.1"/>
    </source>
</evidence>
<dbReference type="EMBL" id="CAJJDO010000140">
    <property type="protein sequence ID" value="CAD8205466.1"/>
    <property type="molecule type" value="Genomic_DNA"/>
</dbReference>
<comment type="caution">
    <text evidence="1">The sequence shown here is derived from an EMBL/GenBank/DDBJ whole genome shotgun (WGS) entry which is preliminary data.</text>
</comment>
<dbReference type="AlphaFoldDB" id="A0A8S1XV72"/>
<protein>
    <submittedName>
        <fullName evidence="1">Uncharacterized protein</fullName>
    </submittedName>
</protein>
<dbReference type="Proteomes" id="UP000689195">
    <property type="component" value="Unassembled WGS sequence"/>
</dbReference>
<name>A0A8S1XV72_9CILI</name>
<reference evidence="1" key="1">
    <citation type="submission" date="2021-01" db="EMBL/GenBank/DDBJ databases">
        <authorList>
            <consortium name="Genoscope - CEA"/>
            <person name="William W."/>
        </authorList>
    </citation>
    <scope>NUCLEOTIDE SEQUENCE</scope>
</reference>